<organism evidence="2 3">
    <name type="scientific">Listeria ivanovii</name>
    <dbReference type="NCBI Taxonomy" id="1638"/>
    <lineage>
        <taxon>Bacteria</taxon>
        <taxon>Bacillati</taxon>
        <taxon>Bacillota</taxon>
        <taxon>Bacilli</taxon>
        <taxon>Bacillales</taxon>
        <taxon>Listeriaceae</taxon>
        <taxon>Listeria</taxon>
    </lineage>
</organism>
<dbReference type="RefSeq" id="WP_038407279.1">
    <property type="nucleotide sequence ID" value="NZ_FNMX01000004.1"/>
</dbReference>
<evidence type="ECO:0000313" key="3">
    <source>
        <dbReference type="Proteomes" id="UP000183610"/>
    </source>
</evidence>
<evidence type="ECO:0000313" key="2">
    <source>
        <dbReference type="EMBL" id="SDW55544.1"/>
    </source>
</evidence>
<dbReference type="InterPro" id="IPR011047">
    <property type="entry name" value="Quinoprotein_ADH-like_sf"/>
</dbReference>
<feature type="transmembrane region" description="Helical" evidence="1">
    <location>
        <begin position="113"/>
        <end position="135"/>
    </location>
</feature>
<dbReference type="InterPro" id="IPR048161">
    <property type="entry name" value="PA2928-like"/>
</dbReference>
<keyword evidence="1" id="KW-1133">Transmembrane helix</keyword>
<dbReference type="NCBIfam" id="NF041516">
    <property type="entry name" value="PA2928_fam"/>
    <property type="match status" value="1"/>
</dbReference>
<reference evidence="2 3" key="1">
    <citation type="submission" date="2016-10" db="EMBL/GenBank/DDBJ databases">
        <authorList>
            <person name="Varghese N."/>
            <person name="Submissions S."/>
        </authorList>
    </citation>
    <scope>NUCLEOTIDE SEQUENCE [LARGE SCALE GENOMIC DNA]</scope>
    <source>
        <strain evidence="2 3">ATCC 49954</strain>
    </source>
</reference>
<dbReference type="Proteomes" id="UP000183610">
    <property type="component" value="Unassembled WGS sequence"/>
</dbReference>
<dbReference type="SUPFAM" id="SSF50998">
    <property type="entry name" value="Quinoprotein alcohol dehydrogenase-like"/>
    <property type="match status" value="1"/>
</dbReference>
<accession>A0AAX2DNL0</accession>
<dbReference type="EMBL" id="FNMX01000004">
    <property type="protein sequence ID" value="SDW55544.1"/>
    <property type="molecule type" value="Genomic_DNA"/>
</dbReference>
<keyword evidence="1" id="KW-0472">Membrane</keyword>
<comment type="caution">
    <text evidence="2">The sequence shown here is derived from an EMBL/GenBank/DDBJ whole genome shotgun (WGS) entry which is preliminary data.</text>
</comment>
<name>A0AAX2DNL0_LISIV</name>
<feature type="transmembrane region" description="Helical" evidence="1">
    <location>
        <begin position="142"/>
        <end position="167"/>
    </location>
</feature>
<proteinExistence type="predicted"/>
<dbReference type="InterPro" id="IPR015943">
    <property type="entry name" value="WD40/YVTN_repeat-like_dom_sf"/>
</dbReference>
<protein>
    <submittedName>
        <fullName evidence="2">PQQ-like domain-containing protein</fullName>
    </submittedName>
</protein>
<evidence type="ECO:0000256" key="1">
    <source>
        <dbReference type="SAM" id="Phobius"/>
    </source>
</evidence>
<dbReference type="AlphaFoldDB" id="A0AAX2DNL0"/>
<feature type="transmembrane region" description="Helical" evidence="1">
    <location>
        <begin position="78"/>
        <end position="101"/>
    </location>
</feature>
<keyword evidence="1" id="KW-0812">Transmembrane</keyword>
<dbReference type="Gene3D" id="2.130.10.10">
    <property type="entry name" value="YVTN repeat-like/Quinoprotein amine dehydrogenase"/>
    <property type="match status" value="1"/>
</dbReference>
<sequence>MEMMSELLEKWLTLFTFNQDTIHNVVLAIVYIRLISIPFQSIYFRNRAEEASDGVMTEWDGNKRKDSKFIGILMGKKMVVGLITNFLLGSLLLAFVQPSILESWLFSEWTSENIVLISILGSIVLSILVAIIVWIKVRNKSFIQVLAMLIYLLVIEFIFFSIVLWLASNIFSTASYYIDSPVYVSEIDGKSVAISQTGKDLETSPSQGVKRRSKSAVISSVDLPSGKKLWSKKVGSETNYIGPTSNGLLIINGNKATLYFLDPATGDVSMTEEDLIKKFPEAANNFSYDKADFVLTNPNTLYFYGLDGLYYKIDFAANEMTKNAAYRNFIDGTNESTTAEGNSKAEKFNQFYPEFMNAILNNADVGEDRALVTYTAARNDAHDTLALVSLTEHRVFWEFELTNDFYAFGEADENYVSTASYAKDAFVYAWDGRYLYKINKENGKVKYQYDYRTAKKNKQ</sequence>
<gene>
    <name evidence="2" type="ORF">SAMN05421782_104177</name>
</gene>